<evidence type="ECO:0000256" key="1">
    <source>
        <dbReference type="SAM" id="MobiDB-lite"/>
    </source>
</evidence>
<dbReference type="Proteomes" id="UP000198994">
    <property type="component" value="Unassembled WGS sequence"/>
</dbReference>
<keyword evidence="3" id="KW-1185">Reference proteome</keyword>
<feature type="region of interest" description="Disordered" evidence="1">
    <location>
        <begin position="1"/>
        <end position="25"/>
    </location>
</feature>
<sequence>MDAVADVQDARAEHGLHPVRQPDQVSTARAAVVHTLLWPRSRGPVPNDIAVIIYRYTLSHAGRTDPRRGRRTTSTCETRTAGNPRAGRTDPDDRRKKKHGKRHYGEKNHVSVKRKHRQLRGYMDLSQFRAAPSARLSVSLRRGPSDGALEAMISPTLWSTLRSHPGSRSCPPRMRRVVGTGAMPTRSGWSRKPWGTSAGLSDSAAASGEPACNRVPVSTRC</sequence>
<accession>A0A1G7JIQ2</accession>
<protein>
    <submittedName>
        <fullName evidence="2">Uncharacterized protein</fullName>
    </submittedName>
</protein>
<organism evidence="2 3">
    <name type="scientific">Salipiger thiooxidans</name>
    <dbReference type="NCBI Taxonomy" id="282683"/>
    <lineage>
        <taxon>Bacteria</taxon>
        <taxon>Pseudomonadati</taxon>
        <taxon>Pseudomonadota</taxon>
        <taxon>Alphaproteobacteria</taxon>
        <taxon>Rhodobacterales</taxon>
        <taxon>Roseobacteraceae</taxon>
        <taxon>Salipiger</taxon>
    </lineage>
</organism>
<dbReference type="AlphaFoldDB" id="A0A1G7JIQ2"/>
<name>A0A1G7JIQ2_9RHOB</name>
<reference evidence="3" key="1">
    <citation type="submission" date="2016-10" db="EMBL/GenBank/DDBJ databases">
        <authorList>
            <person name="Varghese N."/>
            <person name="Submissions S."/>
        </authorList>
    </citation>
    <scope>NUCLEOTIDE SEQUENCE [LARGE SCALE GENOMIC DNA]</scope>
    <source>
        <strain evidence="3">DSM 10146</strain>
    </source>
</reference>
<proteinExistence type="predicted"/>
<dbReference type="EMBL" id="FNAV01000015">
    <property type="protein sequence ID" value="SDF24788.1"/>
    <property type="molecule type" value="Genomic_DNA"/>
</dbReference>
<evidence type="ECO:0000313" key="2">
    <source>
        <dbReference type="EMBL" id="SDF24788.1"/>
    </source>
</evidence>
<feature type="region of interest" description="Disordered" evidence="1">
    <location>
        <begin position="160"/>
        <end position="221"/>
    </location>
</feature>
<feature type="region of interest" description="Disordered" evidence="1">
    <location>
        <begin position="62"/>
        <end position="115"/>
    </location>
</feature>
<gene>
    <name evidence="2" type="ORF">SAMN04488105_11586</name>
</gene>
<evidence type="ECO:0000313" key="3">
    <source>
        <dbReference type="Proteomes" id="UP000198994"/>
    </source>
</evidence>
<feature type="compositionally biased region" description="Low complexity" evidence="1">
    <location>
        <begin position="195"/>
        <end position="208"/>
    </location>
</feature>